<gene>
    <name evidence="1" type="ORF">MM415B01568_0003</name>
</gene>
<name>A0A6M3IK34_9ZZZZ</name>
<reference evidence="1" key="1">
    <citation type="submission" date="2020-03" db="EMBL/GenBank/DDBJ databases">
        <title>The deep terrestrial virosphere.</title>
        <authorList>
            <person name="Holmfeldt K."/>
            <person name="Nilsson E."/>
            <person name="Simone D."/>
            <person name="Lopez-Fernandez M."/>
            <person name="Wu X."/>
            <person name="de Brujin I."/>
            <person name="Lundin D."/>
            <person name="Andersson A."/>
            <person name="Bertilsson S."/>
            <person name="Dopson M."/>
        </authorList>
    </citation>
    <scope>NUCLEOTIDE SEQUENCE</scope>
    <source>
        <strain evidence="1">MM415B01568</strain>
    </source>
</reference>
<sequence>MTELESKYLNLEQATKIAELGKLYPEFGNAVGKVEACVIFLGKTFCTRDITYVDDTEYPFVCNMCNTFLKDKDGEEQAECQCSVWDVIYEGDGEDTEWVYSEWVRFKSLKVAIPTYSFDDLFRMLPEWFKDWFWRLDWTKPFQIEDDITSDVHSKFIQFKSFFLDVWVANKGNFLKIWYELILYLCKSGMFGEKVK</sequence>
<dbReference type="EMBL" id="MT141290">
    <property type="protein sequence ID" value="QJA57744.1"/>
    <property type="molecule type" value="Genomic_DNA"/>
</dbReference>
<dbReference type="AlphaFoldDB" id="A0A6M3IK34"/>
<protein>
    <submittedName>
        <fullName evidence="1">Uncharacterized protein</fullName>
    </submittedName>
</protein>
<accession>A0A6M3IK34</accession>
<evidence type="ECO:0000313" key="1">
    <source>
        <dbReference type="EMBL" id="QJA57744.1"/>
    </source>
</evidence>
<proteinExistence type="predicted"/>
<organism evidence="1">
    <name type="scientific">viral metagenome</name>
    <dbReference type="NCBI Taxonomy" id="1070528"/>
    <lineage>
        <taxon>unclassified sequences</taxon>
        <taxon>metagenomes</taxon>
        <taxon>organismal metagenomes</taxon>
    </lineage>
</organism>